<gene>
    <name evidence="1" type="ORF">BDN72DRAFT_861815</name>
</gene>
<evidence type="ECO:0000313" key="1">
    <source>
        <dbReference type="EMBL" id="TFK63830.1"/>
    </source>
</evidence>
<organism evidence="1 2">
    <name type="scientific">Pluteus cervinus</name>
    <dbReference type="NCBI Taxonomy" id="181527"/>
    <lineage>
        <taxon>Eukaryota</taxon>
        <taxon>Fungi</taxon>
        <taxon>Dikarya</taxon>
        <taxon>Basidiomycota</taxon>
        <taxon>Agaricomycotina</taxon>
        <taxon>Agaricomycetes</taxon>
        <taxon>Agaricomycetidae</taxon>
        <taxon>Agaricales</taxon>
        <taxon>Pluteineae</taxon>
        <taxon>Pluteaceae</taxon>
        <taxon>Pluteus</taxon>
    </lineage>
</organism>
<name>A0ACD3AEI3_9AGAR</name>
<protein>
    <submittedName>
        <fullName evidence="1">Uncharacterized protein</fullName>
    </submittedName>
</protein>
<reference evidence="1 2" key="1">
    <citation type="journal article" date="2019" name="Nat. Ecol. Evol.">
        <title>Megaphylogeny resolves global patterns of mushroom evolution.</title>
        <authorList>
            <person name="Varga T."/>
            <person name="Krizsan K."/>
            <person name="Foldi C."/>
            <person name="Dima B."/>
            <person name="Sanchez-Garcia M."/>
            <person name="Sanchez-Ramirez S."/>
            <person name="Szollosi G.J."/>
            <person name="Szarkandi J.G."/>
            <person name="Papp V."/>
            <person name="Albert L."/>
            <person name="Andreopoulos W."/>
            <person name="Angelini C."/>
            <person name="Antonin V."/>
            <person name="Barry K.W."/>
            <person name="Bougher N.L."/>
            <person name="Buchanan P."/>
            <person name="Buyck B."/>
            <person name="Bense V."/>
            <person name="Catcheside P."/>
            <person name="Chovatia M."/>
            <person name="Cooper J."/>
            <person name="Damon W."/>
            <person name="Desjardin D."/>
            <person name="Finy P."/>
            <person name="Geml J."/>
            <person name="Haridas S."/>
            <person name="Hughes K."/>
            <person name="Justo A."/>
            <person name="Karasinski D."/>
            <person name="Kautmanova I."/>
            <person name="Kiss B."/>
            <person name="Kocsube S."/>
            <person name="Kotiranta H."/>
            <person name="LaButti K.M."/>
            <person name="Lechner B.E."/>
            <person name="Liimatainen K."/>
            <person name="Lipzen A."/>
            <person name="Lukacs Z."/>
            <person name="Mihaltcheva S."/>
            <person name="Morgado L.N."/>
            <person name="Niskanen T."/>
            <person name="Noordeloos M.E."/>
            <person name="Ohm R.A."/>
            <person name="Ortiz-Santana B."/>
            <person name="Ovrebo C."/>
            <person name="Racz N."/>
            <person name="Riley R."/>
            <person name="Savchenko A."/>
            <person name="Shiryaev A."/>
            <person name="Soop K."/>
            <person name="Spirin V."/>
            <person name="Szebenyi C."/>
            <person name="Tomsovsky M."/>
            <person name="Tulloss R.E."/>
            <person name="Uehling J."/>
            <person name="Grigoriev I.V."/>
            <person name="Vagvolgyi C."/>
            <person name="Papp T."/>
            <person name="Martin F.M."/>
            <person name="Miettinen O."/>
            <person name="Hibbett D.S."/>
            <person name="Nagy L.G."/>
        </authorList>
    </citation>
    <scope>NUCLEOTIDE SEQUENCE [LARGE SCALE GENOMIC DNA]</scope>
    <source>
        <strain evidence="1 2">NL-1719</strain>
    </source>
</reference>
<proteinExistence type="predicted"/>
<dbReference type="Proteomes" id="UP000308600">
    <property type="component" value="Unassembled WGS sequence"/>
</dbReference>
<keyword evidence="2" id="KW-1185">Reference proteome</keyword>
<accession>A0ACD3AEI3</accession>
<evidence type="ECO:0000313" key="2">
    <source>
        <dbReference type="Proteomes" id="UP000308600"/>
    </source>
</evidence>
<dbReference type="EMBL" id="ML208502">
    <property type="protein sequence ID" value="TFK63830.1"/>
    <property type="molecule type" value="Genomic_DNA"/>
</dbReference>
<sequence>MMIHKIELKVHHVPSQVQLASAVLGLTSEGTSVAAAWLSYKLGWGQIENTIVQELKSATMVQASGSSSNTTSGISREARPPYAVEARNEHAFCLQQELGVLTMQFALQKTQDVLRVSTAHLPAPSRFKVSGLERLLTPYSRSSFSFILTCVECSKKLVVVGASDEDVNLMRLSWIDYKGRGDELGPPTNTLTIVHDIYFFSQ</sequence>